<dbReference type="OrthoDB" id="7192657at2"/>
<evidence type="ECO:0000313" key="2">
    <source>
        <dbReference type="EMBL" id="CUH53628.1"/>
    </source>
</evidence>
<evidence type="ECO:0008006" key="4">
    <source>
        <dbReference type="Google" id="ProtNLM"/>
    </source>
</evidence>
<name>A0A0N7LSH4_9RHOB</name>
<protein>
    <recommendedName>
        <fullName evidence="4">DUF4169 domain-containing protein</fullName>
    </recommendedName>
</protein>
<gene>
    <name evidence="2" type="ORF">SHM7688_03083</name>
</gene>
<dbReference type="STRING" id="321267.SHM7688_03083"/>
<keyword evidence="3" id="KW-1185">Reference proteome</keyword>
<dbReference type="EMBL" id="CYPW01000027">
    <property type="protein sequence ID" value="CUH53628.1"/>
    <property type="molecule type" value="Genomic_DNA"/>
</dbReference>
<reference evidence="2 3" key="1">
    <citation type="submission" date="2015-09" db="EMBL/GenBank/DDBJ databases">
        <authorList>
            <consortium name="Swine Surveillance"/>
        </authorList>
    </citation>
    <scope>NUCLEOTIDE SEQUENCE [LARGE SCALE GENOMIC DNA]</scope>
    <source>
        <strain evidence="2 3">CECT 7688</strain>
    </source>
</reference>
<dbReference type="InterPro" id="IPR025227">
    <property type="entry name" value="DUF4169"/>
</dbReference>
<feature type="region of interest" description="Disordered" evidence="1">
    <location>
        <begin position="1"/>
        <end position="61"/>
    </location>
</feature>
<sequence length="61" mass="6795">MADIINLNTFRKSKARATQKAQADENAVKFGRTKAQKQKEAKEAAKAKHILDGKERDTPPT</sequence>
<dbReference type="Pfam" id="PF13770">
    <property type="entry name" value="DUF4169"/>
    <property type="match status" value="1"/>
</dbReference>
<feature type="compositionally biased region" description="Basic and acidic residues" evidence="1">
    <location>
        <begin position="37"/>
        <end position="61"/>
    </location>
</feature>
<dbReference type="AlphaFoldDB" id="A0A0N7LSH4"/>
<organism evidence="2 3">
    <name type="scientific">Shimia marina</name>
    <dbReference type="NCBI Taxonomy" id="321267"/>
    <lineage>
        <taxon>Bacteria</taxon>
        <taxon>Pseudomonadati</taxon>
        <taxon>Pseudomonadota</taxon>
        <taxon>Alphaproteobacteria</taxon>
        <taxon>Rhodobacterales</taxon>
        <taxon>Roseobacteraceae</taxon>
    </lineage>
</organism>
<feature type="compositionally biased region" description="Polar residues" evidence="1">
    <location>
        <begin position="1"/>
        <end position="10"/>
    </location>
</feature>
<evidence type="ECO:0000256" key="1">
    <source>
        <dbReference type="SAM" id="MobiDB-lite"/>
    </source>
</evidence>
<accession>A0A0N7LSH4</accession>
<dbReference type="Proteomes" id="UP000054823">
    <property type="component" value="Unassembled WGS sequence"/>
</dbReference>
<evidence type="ECO:0000313" key="3">
    <source>
        <dbReference type="Proteomes" id="UP000054823"/>
    </source>
</evidence>
<proteinExistence type="predicted"/>
<dbReference type="RefSeq" id="WP_058240767.1">
    <property type="nucleotide sequence ID" value="NZ_CYPW01000027.1"/>
</dbReference>